<proteinExistence type="predicted"/>
<gene>
    <name evidence="3" type="ORF">C0630_01790</name>
</gene>
<dbReference type="Proteomes" id="UP000235015">
    <property type="component" value="Unassembled WGS sequence"/>
</dbReference>
<dbReference type="Pfam" id="PF07793">
    <property type="entry name" value="DUF1631"/>
    <property type="match status" value="1"/>
</dbReference>
<protein>
    <recommendedName>
        <fullName evidence="5">DUF1631 domain-containing protein</fullName>
    </recommendedName>
</protein>
<feature type="region of interest" description="Disordered" evidence="2">
    <location>
        <begin position="243"/>
        <end position="284"/>
    </location>
</feature>
<dbReference type="InterPro" id="IPR012434">
    <property type="entry name" value="DUF1631"/>
</dbReference>
<evidence type="ECO:0008006" key="5">
    <source>
        <dbReference type="Google" id="ProtNLM"/>
    </source>
</evidence>
<name>A0A2N6D1R9_9GAMM</name>
<organism evidence="3 4">
    <name type="scientific">Sedimenticola selenatireducens</name>
    <dbReference type="NCBI Taxonomy" id="191960"/>
    <lineage>
        <taxon>Bacteria</taxon>
        <taxon>Pseudomonadati</taxon>
        <taxon>Pseudomonadota</taxon>
        <taxon>Gammaproteobacteria</taxon>
        <taxon>Chromatiales</taxon>
        <taxon>Sedimenticolaceae</taxon>
        <taxon>Sedimenticola</taxon>
    </lineage>
</organism>
<feature type="coiled-coil region" evidence="1">
    <location>
        <begin position="498"/>
        <end position="542"/>
    </location>
</feature>
<feature type="compositionally biased region" description="Polar residues" evidence="2">
    <location>
        <begin position="247"/>
        <end position="264"/>
    </location>
</feature>
<evidence type="ECO:0000313" key="3">
    <source>
        <dbReference type="EMBL" id="PLX63646.1"/>
    </source>
</evidence>
<dbReference type="EMBL" id="PKUN01000001">
    <property type="protein sequence ID" value="PLX63646.1"/>
    <property type="molecule type" value="Genomic_DNA"/>
</dbReference>
<accession>A0A2N6D1R9</accession>
<evidence type="ECO:0000256" key="2">
    <source>
        <dbReference type="SAM" id="MobiDB-lite"/>
    </source>
</evidence>
<evidence type="ECO:0000256" key="1">
    <source>
        <dbReference type="SAM" id="Coils"/>
    </source>
</evidence>
<feature type="region of interest" description="Disordered" evidence="2">
    <location>
        <begin position="1"/>
        <end position="29"/>
    </location>
</feature>
<dbReference type="AlphaFoldDB" id="A0A2N6D1R9"/>
<evidence type="ECO:0000313" key="4">
    <source>
        <dbReference type="Proteomes" id="UP000235015"/>
    </source>
</evidence>
<sequence>MPPCNKESRKSYMEELSQKPQATPSGKKHQQILNECRDMVMVYLTTQLNELFEHIEPVFLDFAKKAETNASQARFFEAINHVLSLRDVIEHDFRESIEQGFKAFTLGKPITYPNSPVEESTEIELEVIDNDALEKHIAIQSMISKTQSNCYQELYALGKRMAVLRGGRKLAEDDIPACPAHTAISFQQAAEALDVDKQILLIIYFLFGKFVLGDAGSIYKSLNDTLIEAGIFPNLKLSSIIPRPSKEANSQTSNMMEQPESTHPGQFEARQPTPSHIQQGATPGSNIALGEELFRSINDLLTARRAADPDYCNHPEFAPGGNTAQLRSAPAIVQAIEQIQPRAQADYLPNPESDEGIPQSIELDTNLIQNVRKTLESERNKVLNDLNKDTIPTADLDTIELVGMLFEQVVNEEGLANIAKALISHLHTPYLKIAILDRTFITDEEHIARKLLNLMVDAGKLWIDEDDLRRGIYYPMQEIVKTILTEFKSELSIFDEMFYKLEKQANELESRAKILEERNQEAAKGRERLESARQQAREVINERIKGRSLHPVLERFLNHAWLDRMILMLLRDPEVESSKEWSSALVVIDSLVKVIDARHNPKAREWLIKNQASLIQHIKSGLDSLGNYHHPDSNALFKLLDSVVKEQPAVPRAREKTDEAVEISQPIIKPIASKAKSTPAHPAKDEPTEAERQMLLKLRDIKFGTWFELIDDNHKLRRLKLSWFSPITRKYMFVDRFGIQAYITPSDELAKQLCAGKASIIKSTGIPFVSQALKTIHAILQKSIGLNPAG</sequence>
<feature type="compositionally biased region" description="Basic and acidic residues" evidence="2">
    <location>
        <begin position="1"/>
        <end position="17"/>
    </location>
</feature>
<comment type="caution">
    <text evidence="3">The sequence shown here is derived from an EMBL/GenBank/DDBJ whole genome shotgun (WGS) entry which is preliminary data.</text>
</comment>
<dbReference type="STRING" id="1111735.GCA_000428045_02410"/>
<feature type="compositionally biased region" description="Polar residues" evidence="2">
    <location>
        <begin position="272"/>
        <end position="284"/>
    </location>
</feature>
<keyword evidence="1" id="KW-0175">Coiled coil</keyword>
<reference evidence="3 4" key="1">
    <citation type="submission" date="2017-11" db="EMBL/GenBank/DDBJ databases">
        <title>Genome-resolved metagenomics identifies genetic mobility, metabolic interactions, and unexpected diversity in perchlorate-reducing communities.</title>
        <authorList>
            <person name="Barnum T.P."/>
            <person name="Figueroa I.A."/>
            <person name="Carlstrom C.I."/>
            <person name="Lucas L.N."/>
            <person name="Engelbrektson A.L."/>
            <person name="Coates J.D."/>
        </authorList>
    </citation>
    <scope>NUCLEOTIDE SEQUENCE [LARGE SCALE GENOMIC DNA]</scope>
    <source>
        <strain evidence="3">BM301</strain>
    </source>
</reference>